<accession>A0A844XC19</accession>
<dbReference type="GO" id="GO:0003677">
    <property type="term" value="F:DNA binding"/>
    <property type="evidence" value="ECO:0007669"/>
    <property type="project" value="InterPro"/>
</dbReference>
<feature type="transmembrane region" description="Helical" evidence="1">
    <location>
        <begin position="76"/>
        <end position="97"/>
    </location>
</feature>
<dbReference type="SMART" id="SM00850">
    <property type="entry name" value="LytTR"/>
    <property type="match status" value="1"/>
</dbReference>
<proteinExistence type="predicted"/>
<reference evidence="3 4" key="1">
    <citation type="submission" date="2019-12" db="EMBL/GenBank/DDBJ databases">
        <authorList>
            <person name="Lee S.D."/>
        </authorList>
    </citation>
    <scope>NUCLEOTIDE SEQUENCE [LARGE SCALE GENOMIC DNA]</scope>
    <source>
        <strain evidence="3 4">GH3-10</strain>
    </source>
</reference>
<organism evidence="3 4">
    <name type="scientific">Aurantiacibacter rhizosphaerae</name>
    <dbReference type="NCBI Taxonomy" id="2691582"/>
    <lineage>
        <taxon>Bacteria</taxon>
        <taxon>Pseudomonadati</taxon>
        <taxon>Pseudomonadota</taxon>
        <taxon>Alphaproteobacteria</taxon>
        <taxon>Sphingomonadales</taxon>
        <taxon>Erythrobacteraceae</taxon>
        <taxon>Aurantiacibacter</taxon>
    </lineage>
</organism>
<gene>
    <name evidence="3" type="ORF">GRF63_03965</name>
</gene>
<dbReference type="AlphaFoldDB" id="A0A844XC19"/>
<dbReference type="Gene3D" id="2.40.50.1020">
    <property type="entry name" value="LytTr DNA-binding domain"/>
    <property type="match status" value="1"/>
</dbReference>
<evidence type="ECO:0000256" key="1">
    <source>
        <dbReference type="SAM" id="Phobius"/>
    </source>
</evidence>
<dbReference type="InterPro" id="IPR007492">
    <property type="entry name" value="LytTR_DNA-bd_dom"/>
</dbReference>
<evidence type="ECO:0000313" key="3">
    <source>
        <dbReference type="EMBL" id="MWV27055.1"/>
    </source>
</evidence>
<dbReference type="Pfam" id="PF04397">
    <property type="entry name" value="LytTR"/>
    <property type="match status" value="1"/>
</dbReference>
<evidence type="ECO:0000259" key="2">
    <source>
        <dbReference type="PROSITE" id="PS50930"/>
    </source>
</evidence>
<feature type="transmembrane region" description="Helical" evidence="1">
    <location>
        <begin position="109"/>
        <end position="129"/>
    </location>
</feature>
<keyword evidence="1" id="KW-0812">Transmembrane</keyword>
<sequence length="301" mass="32636">MAHRLREKRAFAGDCHFTIREGAVVWLPMDTSSPRNGARLIRQIIIDIAVLLGIGAVLGVLAPLGTGYMSLAARMAYWMVLAVAGYAFYKPIGAIVLQLGPKLDLPNWFLWAASVVIASVPMAILVWFVNEGRGPVRIPSLEVALVHYFFVLVVGAVITIMFNLLPITRAMGAHAQPAAQAPAASPPPPAIETPAQPAGPRFLERLPAEIGTDLIALEMEDHYVRAHTALGSELVLMRMRDAVAELDGIAGEQVHRSWWVARGAVADVKRDGRNVRLVLDNGVEAPVSRANVSVLKDRGWI</sequence>
<keyword evidence="1" id="KW-1133">Transmembrane helix</keyword>
<protein>
    <submittedName>
        <fullName evidence="3">LytTR family transcriptional regulator</fullName>
    </submittedName>
</protein>
<keyword evidence="4" id="KW-1185">Reference proteome</keyword>
<dbReference type="Proteomes" id="UP000461409">
    <property type="component" value="Unassembled WGS sequence"/>
</dbReference>
<name>A0A844XC19_9SPHN</name>
<reference evidence="3 4" key="2">
    <citation type="submission" date="2020-02" db="EMBL/GenBank/DDBJ databases">
        <title>Erythrobacter dongmakensis sp. nov., isolated from a tidal mudflat.</title>
        <authorList>
            <person name="Kim I.S."/>
        </authorList>
    </citation>
    <scope>NUCLEOTIDE SEQUENCE [LARGE SCALE GENOMIC DNA]</scope>
    <source>
        <strain evidence="3 4">GH3-10</strain>
    </source>
</reference>
<feature type="domain" description="HTH LytTR-type" evidence="2">
    <location>
        <begin position="213"/>
        <end position="301"/>
    </location>
</feature>
<feature type="transmembrane region" description="Helical" evidence="1">
    <location>
        <begin position="44"/>
        <end position="64"/>
    </location>
</feature>
<dbReference type="PROSITE" id="PS50930">
    <property type="entry name" value="HTH_LYTTR"/>
    <property type="match status" value="1"/>
</dbReference>
<dbReference type="EMBL" id="WUBR01000001">
    <property type="protein sequence ID" value="MWV27055.1"/>
    <property type="molecule type" value="Genomic_DNA"/>
</dbReference>
<feature type="transmembrane region" description="Helical" evidence="1">
    <location>
        <begin position="145"/>
        <end position="165"/>
    </location>
</feature>
<evidence type="ECO:0000313" key="4">
    <source>
        <dbReference type="Proteomes" id="UP000461409"/>
    </source>
</evidence>
<keyword evidence="1" id="KW-0472">Membrane</keyword>
<comment type="caution">
    <text evidence="3">The sequence shown here is derived from an EMBL/GenBank/DDBJ whole genome shotgun (WGS) entry which is preliminary data.</text>
</comment>